<dbReference type="RefSeq" id="WP_163455867.1">
    <property type="nucleotide sequence ID" value="NZ_JAAGOH010000002.1"/>
</dbReference>
<reference evidence="2 3" key="1">
    <citation type="submission" date="2020-02" db="EMBL/GenBank/DDBJ databases">
        <title>Ideonella bacterium strain TBM-1.</title>
        <authorList>
            <person name="Chen W.-M."/>
        </authorList>
    </citation>
    <scope>NUCLEOTIDE SEQUENCE [LARGE SCALE GENOMIC DNA]</scope>
    <source>
        <strain evidence="2 3">TBM-1</strain>
    </source>
</reference>
<comment type="caution">
    <text evidence="2">The sequence shown here is derived from an EMBL/GenBank/DDBJ whole genome shotgun (WGS) entry which is preliminary data.</text>
</comment>
<dbReference type="Proteomes" id="UP000484255">
    <property type="component" value="Unassembled WGS sequence"/>
</dbReference>
<dbReference type="AlphaFoldDB" id="A0A7C9TGT9"/>
<gene>
    <name evidence="2" type="ORF">G3A44_02200</name>
</gene>
<evidence type="ECO:0000313" key="2">
    <source>
        <dbReference type="EMBL" id="NDY90001.1"/>
    </source>
</evidence>
<sequence length="130" mass="13913">MRALLWTLTLLTLAAWTGLAALGHALLGLTASQVPDAEALLAQWPWVERLDPWLPGWRSLLALGLAGTQLALAVLGDWRGLLQGLLWTAWGLGSLLVLAVAAALHAVVRESAEALRAAPDRIRPPRRPPA</sequence>
<keyword evidence="3" id="KW-1185">Reference proteome</keyword>
<name>A0A7C9TGT9_9BURK</name>
<keyword evidence="1" id="KW-0472">Membrane</keyword>
<protein>
    <submittedName>
        <fullName evidence="2">Uncharacterized protein</fullName>
    </submittedName>
</protein>
<evidence type="ECO:0000256" key="1">
    <source>
        <dbReference type="SAM" id="Phobius"/>
    </source>
</evidence>
<dbReference type="EMBL" id="JAAGOH010000002">
    <property type="protein sequence ID" value="NDY90001.1"/>
    <property type="molecule type" value="Genomic_DNA"/>
</dbReference>
<feature type="transmembrane region" description="Helical" evidence="1">
    <location>
        <begin position="87"/>
        <end position="108"/>
    </location>
</feature>
<accession>A0A7C9TGT9</accession>
<proteinExistence type="predicted"/>
<keyword evidence="1" id="KW-0812">Transmembrane</keyword>
<organism evidence="2 3">
    <name type="scientific">Ideonella livida</name>
    <dbReference type="NCBI Taxonomy" id="2707176"/>
    <lineage>
        <taxon>Bacteria</taxon>
        <taxon>Pseudomonadati</taxon>
        <taxon>Pseudomonadota</taxon>
        <taxon>Betaproteobacteria</taxon>
        <taxon>Burkholderiales</taxon>
        <taxon>Sphaerotilaceae</taxon>
        <taxon>Ideonella</taxon>
    </lineage>
</organism>
<evidence type="ECO:0000313" key="3">
    <source>
        <dbReference type="Proteomes" id="UP000484255"/>
    </source>
</evidence>
<keyword evidence="1" id="KW-1133">Transmembrane helix</keyword>